<dbReference type="SMART" id="SM00754">
    <property type="entry name" value="CHRD"/>
    <property type="match status" value="1"/>
</dbReference>
<comment type="caution">
    <text evidence="3">The sequence shown here is derived from an EMBL/GenBank/DDBJ whole genome shotgun (WGS) entry which is preliminary data.</text>
</comment>
<dbReference type="Proteomes" id="UP000660611">
    <property type="component" value="Unassembled WGS sequence"/>
</dbReference>
<evidence type="ECO:0000256" key="1">
    <source>
        <dbReference type="SAM" id="SignalP"/>
    </source>
</evidence>
<sequence length="150" mass="15720">MRTLLAAAAALVVGATTFATPATAAPAPRTVALGASLTGKQEVPKGKGDPDATGIALLQLHRDNRLCYVIRVRDVDGKIDAAHIHAGRPGRNGPVSVALTAPTWYGSVATCTQLTGKLARRLRDDPERYYVNVHSSAYPDGALRGQLHSG</sequence>
<protein>
    <submittedName>
        <fullName evidence="3">CHRD domain-containing protein</fullName>
    </submittedName>
</protein>
<dbReference type="InterPro" id="IPR010895">
    <property type="entry name" value="CHRD"/>
</dbReference>
<dbReference type="Pfam" id="PF07452">
    <property type="entry name" value="CHRD"/>
    <property type="match status" value="1"/>
</dbReference>
<feature type="chain" id="PRO_5037892960" evidence="1">
    <location>
        <begin position="25"/>
        <end position="150"/>
    </location>
</feature>
<evidence type="ECO:0000313" key="3">
    <source>
        <dbReference type="EMBL" id="GIG44451.1"/>
    </source>
</evidence>
<reference evidence="3" key="1">
    <citation type="submission" date="2021-01" db="EMBL/GenBank/DDBJ databases">
        <title>Whole genome shotgun sequence of Dactylosporangium siamense NBRC 106093.</title>
        <authorList>
            <person name="Komaki H."/>
            <person name="Tamura T."/>
        </authorList>
    </citation>
    <scope>NUCLEOTIDE SEQUENCE</scope>
    <source>
        <strain evidence="3">NBRC 106093</strain>
    </source>
</reference>
<feature type="signal peptide" evidence="1">
    <location>
        <begin position="1"/>
        <end position="24"/>
    </location>
</feature>
<evidence type="ECO:0000313" key="4">
    <source>
        <dbReference type="Proteomes" id="UP000660611"/>
    </source>
</evidence>
<dbReference type="EMBL" id="BONQ01000036">
    <property type="protein sequence ID" value="GIG44451.1"/>
    <property type="molecule type" value="Genomic_DNA"/>
</dbReference>
<evidence type="ECO:0000259" key="2">
    <source>
        <dbReference type="SMART" id="SM00754"/>
    </source>
</evidence>
<proteinExistence type="predicted"/>
<name>A0A919PJM9_9ACTN</name>
<dbReference type="AlphaFoldDB" id="A0A919PJM9"/>
<feature type="domain" description="CHRD" evidence="2">
    <location>
        <begin position="31"/>
        <end position="149"/>
    </location>
</feature>
<keyword evidence="4" id="KW-1185">Reference proteome</keyword>
<gene>
    <name evidence="3" type="ORF">Dsi01nite_024920</name>
</gene>
<accession>A0A919PJM9</accession>
<dbReference type="RefSeq" id="WP_203846269.1">
    <property type="nucleotide sequence ID" value="NZ_BAAAVW010000001.1"/>
</dbReference>
<keyword evidence="1" id="KW-0732">Signal</keyword>
<organism evidence="3 4">
    <name type="scientific">Dactylosporangium siamense</name>
    <dbReference type="NCBI Taxonomy" id="685454"/>
    <lineage>
        <taxon>Bacteria</taxon>
        <taxon>Bacillati</taxon>
        <taxon>Actinomycetota</taxon>
        <taxon>Actinomycetes</taxon>
        <taxon>Micromonosporales</taxon>
        <taxon>Micromonosporaceae</taxon>
        <taxon>Dactylosporangium</taxon>
    </lineage>
</organism>